<organism evidence="14 15">
    <name type="scientific">Sphingomonas palmae</name>
    <dbReference type="NCBI Taxonomy" id="1855283"/>
    <lineage>
        <taxon>Bacteria</taxon>
        <taxon>Pseudomonadati</taxon>
        <taxon>Pseudomonadota</taxon>
        <taxon>Alphaproteobacteria</taxon>
        <taxon>Sphingomonadales</taxon>
        <taxon>Sphingomonadaceae</taxon>
        <taxon>Sphingomonas</taxon>
    </lineage>
</organism>
<gene>
    <name evidence="14" type="ORF">SAMN05216382_2803</name>
</gene>
<proteinExistence type="inferred from homology"/>
<dbReference type="Pfam" id="PF00593">
    <property type="entry name" value="TonB_dep_Rec_b-barrel"/>
    <property type="match status" value="1"/>
</dbReference>
<evidence type="ECO:0000256" key="10">
    <source>
        <dbReference type="SAM" id="MobiDB-lite"/>
    </source>
</evidence>
<dbReference type="Proteomes" id="UP000199214">
    <property type="component" value="Unassembled WGS sequence"/>
</dbReference>
<evidence type="ECO:0000256" key="3">
    <source>
        <dbReference type="ARBA" id="ARBA00022452"/>
    </source>
</evidence>
<evidence type="ECO:0000256" key="9">
    <source>
        <dbReference type="RuleBase" id="RU003357"/>
    </source>
</evidence>
<feature type="signal peptide" evidence="11">
    <location>
        <begin position="1"/>
        <end position="28"/>
    </location>
</feature>
<keyword evidence="2 8" id="KW-0813">Transport</keyword>
<feature type="compositionally biased region" description="Low complexity" evidence="10">
    <location>
        <begin position="74"/>
        <end position="89"/>
    </location>
</feature>
<keyword evidence="6 8" id="KW-0472">Membrane</keyword>
<dbReference type="STRING" id="1855283.SAMN05216382_2803"/>
<evidence type="ECO:0000259" key="13">
    <source>
        <dbReference type="Pfam" id="PF07715"/>
    </source>
</evidence>
<keyword evidence="15" id="KW-1185">Reference proteome</keyword>
<dbReference type="AlphaFoldDB" id="A0A1H7TUJ8"/>
<dbReference type="OrthoDB" id="7051241at2"/>
<evidence type="ECO:0000256" key="2">
    <source>
        <dbReference type="ARBA" id="ARBA00022448"/>
    </source>
</evidence>
<keyword evidence="11" id="KW-0732">Signal</keyword>
<reference evidence="15" key="1">
    <citation type="submission" date="2016-10" db="EMBL/GenBank/DDBJ databases">
        <authorList>
            <person name="Varghese N."/>
            <person name="Submissions S."/>
        </authorList>
    </citation>
    <scope>NUCLEOTIDE SEQUENCE [LARGE SCALE GENOMIC DNA]</scope>
    <source>
        <strain evidence="15">JS21-1</strain>
    </source>
</reference>
<dbReference type="Gene3D" id="2.40.170.20">
    <property type="entry name" value="TonB-dependent receptor, beta-barrel domain"/>
    <property type="match status" value="1"/>
</dbReference>
<dbReference type="RefSeq" id="WP_143051872.1">
    <property type="nucleotide sequence ID" value="NZ_FNZZ01000006.1"/>
</dbReference>
<dbReference type="InterPro" id="IPR036942">
    <property type="entry name" value="Beta-barrel_TonB_sf"/>
</dbReference>
<evidence type="ECO:0000256" key="8">
    <source>
        <dbReference type="PROSITE-ProRule" id="PRU01360"/>
    </source>
</evidence>
<dbReference type="InterPro" id="IPR012910">
    <property type="entry name" value="Plug_dom"/>
</dbReference>
<protein>
    <submittedName>
        <fullName evidence="14">Iron complex outermembrane recepter protein</fullName>
    </submittedName>
</protein>
<dbReference type="PANTHER" id="PTHR47234">
    <property type="match status" value="1"/>
</dbReference>
<accession>A0A1H7TUJ8</accession>
<sequence>MKPTKRVIHLGSSTLALAIAAHVSVASAQAPAQGGAASPATPAQSTTDEPVAPPIPTNAQTADAPAGAQVTTIEQPASEPEAAQATDDAGAGQDIIVTGTNISGVKPVGSQTLAIDRSQVLATGYTNVNDVLQTIPQVQNNPNSGGSGPVYRQGGTAGYGGNSTQGTAINLRGLGTSATLTLVDGRRVVPSGAASTFTESIQIPVAALERIEVVSDGNSAIYGSDAISGVINYVLRKKFDGLEVSGRDTFNRYNNVWGVSVTAGKSWDTGNIIVTYDHEDRDPFTSGRSKFLRRDLTPLGGVDSRANNATLGVSTPTLVTGGNGVPYAYYTIPTNAAPGTTFAQLTPGANLVDQSDFTDFVGRQKRDQAAVFINQDLTPTLSLYLESFYTKRETSSRSYGNSRVGNNVLVCQGSPYYINGAPASASAANADCGGALAQTVAVDPITFFGGPSVTKNPTETVSVTGGMTGHLPNRWNIDTYFTYAHDSTCGICNFDNNANGAALAAQITAGRINPYGNAPLSSEQYATFLGTNTQYSYNTFVDSVVKLDGPLFSLPGGEVRTAFGGELAYNRQHLRNGSNNAFENDRTNNNFAITNDSTTQRSTASVFAELFVPIVGSDMNVPLIQELNLDAAVRYDDYSDFGGTTNPKFGATWTVNDFLSIRGSWGTSFRAPALTDTNPNNYSSAVIGLPFANNSGRQDIALLYPGFSSTYILLGANRDLRPETATTWSAGFDVKPAGSGFRFSGTYYNTHYSNQIVGQNVGLFLSNPANAALYSQYIQPVSNPANCVNGNPATYDPRLANFIAANPALYNTPVLSACTVGVILDARNANAATTFQDGLDFQTFYQFETGFGRWNIGASVTKILNQTLQQVPGGATVNVLDTYYYPVSLRGRGQLSWNLGGLGVNAFLNYTGSYTNTIPITGRDQTKVPSWKTLDIGITYSVPRTSGVLGGVRLSANFQNITNEDPPLVLTQAGANYGAYDPSNANILGRIVTFQLTKAF</sequence>
<evidence type="ECO:0000256" key="1">
    <source>
        <dbReference type="ARBA" id="ARBA00004571"/>
    </source>
</evidence>
<evidence type="ECO:0000313" key="15">
    <source>
        <dbReference type="Proteomes" id="UP000199214"/>
    </source>
</evidence>
<keyword evidence="7 8" id="KW-0998">Cell outer membrane</keyword>
<evidence type="ECO:0000256" key="5">
    <source>
        <dbReference type="ARBA" id="ARBA00023077"/>
    </source>
</evidence>
<dbReference type="GO" id="GO:0009279">
    <property type="term" value="C:cell outer membrane"/>
    <property type="evidence" value="ECO:0007669"/>
    <property type="project" value="UniProtKB-SubCell"/>
</dbReference>
<dbReference type="SUPFAM" id="SSF56935">
    <property type="entry name" value="Porins"/>
    <property type="match status" value="1"/>
</dbReference>
<feature type="domain" description="TonB-dependent receptor-like beta-barrel" evidence="12">
    <location>
        <begin position="448"/>
        <end position="961"/>
    </location>
</feature>
<feature type="region of interest" description="Disordered" evidence="10">
    <location>
        <begin position="137"/>
        <end position="159"/>
    </location>
</feature>
<evidence type="ECO:0000313" key="14">
    <source>
        <dbReference type="EMBL" id="SEL87597.1"/>
    </source>
</evidence>
<dbReference type="InterPro" id="IPR000531">
    <property type="entry name" value="Beta-barrel_TonB"/>
</dbReference>
<dbReference type="PANTHER" id="PTHR47234:SF1">
    <property type="entry name" value="TONB-DEPENDENT RECEPTOR"/>
    <property type="match status" value="1"/>
</dbReference>
<keyword evidence="5 9" id="KW-0798">TonB box</keyword>
<evidence type="ECO:0000256" key="4">
    <source>
        <dbReference type="ARBA" id="ARBA00022692"/>
    </source>
</evidence>
<feature type="chain" id="PRO_5011783281" evidence="11">
    <location>
        <begin position="29"/>
        <end position="1000"/>
    </location>
</feature>
<dbReference type="EMBL" id="FNZZ01000006">
    <property type="protein sequence ID" value="SEL87597.1"/>
    <property type="molecule type" value="Genomic_DNA"/>
</dbReference>
<feature type="region of interest" description="Disordered" evidence="10">
    <location>
        <begin position="32"/>
        <end position="89"/>
    </location>
</feature>
<feature type="domain" description="TonB-dependent receptor plug" evidence="13">
    <location>
        <begin position="112"/>
        <end position="230"/>
    </location>
</feature>
<comment type="similarity">
    <text evidence="8 9">Belongs to the TonB-dependent receptor family.</text>
</comment>
<dbReference type="InterPro" id="IPR039426">
    <property type="entry name" value="TonB-dep_rcpt-like"/>
</dbReference>
<feature type="compositionally biased region" description="Low complexity" evidence="10">
    <location>
        <begin position="32"/>
        <end position="47"/>
    </location>
</feature>
<keyword evidence="4 8" id="KW-0812">Transmembrane</keyword>
<comment type="subcellular location">
    <subcellularLocation>
        <location evidence="1 8">Cell outer membrane</location>
        <topology evidence="1 8">Multi-pass membrane protein</topology>
    </subcellularLocation>
</comment>
<name>A0A1H7TUJ8_9SPHN</name>
<evidence type="ECO:0000256" key="7">
    <source>
        <dbReference type="ARBA" id="ARBA00023237"/>
    </source>
</evidence>
<dbReference type="Gene3D" id="2.170.130.10">
    <property type="entry name" value="TonB-dependent receptor, plug domain"/>
    <property type="match status" value="1"/>
</dbReference>
<dbReference type="InterPro" id="IPR037066">
    <property type="entry name" value="Plug_dom_sf"/>
</dbReference>
<dbReference type="PROSITE" id="PS52016">
    <property type="entry name" value="TONB_DEPENDENT_REC_3"/>
    <property type="match status" value="1"/>
</dbReference>
<evidence type="ECO:0000259" key="12">
    <source>
        <dbReference type="Pfam" id="PF00593"/>
    </source>
</evidence>
<dbReference type="Pfam" id="PF07715">
    <property type="entry name" value="Plug"/>
    <property type="match status" value="1"/>
</dbReference>
<evidence type="ECO:0000256" key="6">
    <source>
        <dbReference type="ARBA" id="ARBA00023136"/>
    </source>
</evidence>
<evidence type="ECO:0000256" key="11">
    <source>
        <dbReference type="SAM" id="SignalP"/>
    </source>
</evidence>
<keyword evidence="3 8" id="KW-1134">Transmembrane beta strand</keyword>